<dbReference type="AlphaFoldDB" id="A0AAV2NVH5"/>
<feature type="transmembrane region" description="Helical" evidence="2">
    <location>
        <begin position="479"/>
        <end position="500"/>
    </location>
</feature>
<dbReference type="PANTHER" id="PTHR39959">
    <property type="entry name" value="RE44287P-RELATED"/>
    <property type="match status" value="1"/>
</dbReference>
<evidence type="ECO:0000256" key="1">
    <source>
        <dbReference type="SAM" id="MobiDB-lite"/>
    </source>
</evidence>
<accession>A0AAV2NVH5</accession>
<dbReference type="Proteomes" id="UP001497644">
    <property type="component" value="Chromosome 4"/>
</dbReference>
<keyword evidence="2" id="KW-1133">Transmembrane helix</keyword>
<feature type="domain" description="ZP" evidence="3">
    <location>
        <begin position="174"/>
        <end position="445"/>
    </location>
</feature>
<dbReference type="PANTHER" id="PTHR39959:SF2">
    <property type="entry name" value="RE44287P"/>
    <property type="match status" value="1"/>
</dbReference>
<proteinExistence type="predicted"/>
<dbReference type="InterPro" id="IPR001507">
    <property type="entry name" value="ZP_dom"/>
</dbReference>
<dbReference type="EMBL" id="OZ034827">
    <property type="protein sequence ID" value="CAL1683085.1"/>
    <property type="molecule type" value="Genomic_DNA"/>
</dbReference>
<keyword evidence="5" id="KW-1185">Reference proteome</keyword>
<protein>
    <recommendedName>
        <fullName evidence="3">ZP domain-containing protein</fullName>
    </recommendedName>
</protein>
<keyword evidence="2" id="KW-0812">Transmembrane</keyword>
<organism evidence="4 5">
    <name type="scientific">Lasius platythorax</name>
    <dbReference type="NCBI Taxonomy" id="488582"/>
    <lineage>
        <taxon>Eukaryota</taxon>
        <taxon>Metazoa</taxon>
        <taxon>Ecdysozoa</taxon>
        <taxon>Arthropoda</taxon>
        <taxon>Hexapoda</taxon>
        <taxon>Insecta</taxon>
        <taxon>Pterygota</taxon>
        <taxon>Neoptera</taxon>
        <taxon>Endopterygota</taxon>
        <taxon>Hymenoptera</taxon>
        <taxon>Apocrita</taxon>
        <taxon>Aculeata</taxon>
        <taxon>Formicoidea</taxon>
        <taxon>Formicidae</taxon>
        <taxon>Formicinae</taxon>
        <taxon>Lasius</taxon>
        <taxon>Lasius</taxon>
    </lineage>
</organism>
<evidence type="ECO:0000313" key="4">
    <source>
        <dbReference type="EMBL" id="CAL1683085.1"/>
    </source>
</evidence>
<sequence>MSRSCYDSQYKTCSTQIYRWLFFVSAISSRNLVEGLEPRDAIFVNFHRKYNVSKVAILHNGYLPSASIPDFSLPEVIDNRNVAGTNETRNYPNALYHPPDRDSLRAFTRNGLQDTRYLGSTGLQAPLQHHRRPTFLQGKHSRQTTTQSPPSPSLPALGETPTSFANRINVEEMSCQNAGDELFFRASIKAPRNLAPPVIDSVMHEACQVVAVRDSYRIHFERDQVWDCGVVDCSADGNRSYCLELRFPVISGLRLRDDHRVTLRCKTQDRIAYHTKQISVKTLEVKARNVPSMLNGGSKNALDVDVGLFRKTYNSENIFDTRIQSGGTVVLGEEILLRVLVNGDDGWRYSKIGQVTMHYMEERQQQQIVNSLWILDKDGCLNSDVREICPREQYKASPLESYLIFQAFMFDGMKETDEISLTVKAMACLEPADCVLDCPAGHVRRARNVPDRNNTVEWQDDIVLRVVLPKYESRATQNYYLAILLLTMALLALIVLMRIIKTSLRRRITKS</sequence>
<name>A0AAV2NVH5_9HYME</name>
<reference evidence="4" key="1">
    <citation type="submission" date="2024-04" db="EMBL/GenBank/DDBJ databases">
        <authorList>
            <consortium name="Molecular Ecology Group"/>
        </authorList>
    </citation>
    <scope>NUCLEOTIDE SEQUENCE</scope>
</reference>
<keyword evidence="2" id="KW-0472">Membrane</keyword>
<feature type="region of interest" description="Disordered" evidence="1">
    <location>
        <begin position="135"/>
        <end position="161"/>
    </location>
</feature>
<evidence type="ECO:0000256" key="2">
    <source>
        <dbReference type="SAM" id="Phobius"/>
    </source>
</evidence>
<dbReference type="PROSITE" id="PS51034">
    <property type="entry name" value="ZP_2"/>
    <property type="match status" value="1"/>
</dbReference>
<gene>
    <name evidence="4" type="ORF">LPLAT_LOCUS8888</name>
</gene>
<evidence type="ECO:0000259" key="3">
    <source>
        <dbReference type="PROSITE" id="PS51034"/>
    </source>
</evidence>
<evidence type="ECO:0000313" key="5">
    <source>
        <dbReference type="Proteomes" id="UP001497644"/>
    </source>
</evidence>